<accession>A0A1H3J891</accession>
<protein>
    <submittedName>
        <fullName evidence="9">Putative zinc-finger</fullName>
    </submittedName>
</protein>
<keyword evidence="9" id="KW-0863">Zinc-finger</keyword>
<dbReference type="InterPro" id="IPR051474">
    <property type="entry name" value="Anti-sigma-K/W_factor"/>
</dbReference>
<organism evidence="9 10">
    <name type="scientific">Amycolatopsis xylanica</name>
    <dbReference type="NCBI Taxonomy" id="589385"/>
    <lineage>
        <taxon>Bacteria</taxon>
        <taxon>Bacillati</taxon>
        <taxon>Actinomycetota</taxon>
        <taxon>Actinomycetes</taxon>
        <taxon>Pseudonocardiales</taxon>
        <taxon>Pseudonocardiaceae</taxon>
        <taxon>Amycolatopsis</taxon>
    </lineage>
</organism>
<dbReference type="Proteomes" id="UP000199515">
    <property type="component" value="Unassembled WGS sequence"/>
</dbReference>
<keyword evidence="3 7" id="KW-1133">Transmembrane helix</keyword>
<evidence type="ECO:0000256" key="1">
    <source>
        <dbReference type="ARBA" id="ARBA00004167"/>
    </source>
</evidence>
<keyword evidence="9" id="KW-0862">Zinc</keyword>
<dbReference type="InterPro" id="IPR027383">
    <property type="entry name" value="Znf_put"/>
</dbReference>
<feature type="transmembrane region" description="Helical" evidence="7">
    <location>
        <begin position="86"/>
        <end position="107"/>
    </location>
</feature>
<comment type="subcellular location">
    <subcellularLocation>
        <location evidence="1">Membrane</location>
        <topology evidence="1">Single-pass membrane protein</topology>
    </subcellularLocation>
</comment>
<keyword evidence="2 7" id="KW-0812">Transmembrane</keyword>
<keyword evidence="4" id="KW-0805">Transcription regulation</keyword>
<dbReference type="STRING" id="589385.SAMN05421504_105275"/>
<keyword evidence="9" id="KW-0479">Metal-binding</keyword>
<dbReference type="GO" id="GO:0008270">
    <property type="term" value="F:zinc ion binding"/>
    <property type="evidence" value="ECO:0007669"/>
    <property type="project" value="UniProtKB-KW"/>
</dbReference>
<gene>
    <name evidence="9" type="ORF">SAMN05421504_105275</name>
</gene>
<evidence type="ECO:0000256" key="5">
    <source>
        <dbReference type="ARBA" id="ARBA00023136"/>
    </source>
</evidence>
<dbReference type="RefSeq" id="WP_091292438.1">
    <property type="nucleotide sequence ID" value="NZ_FNON01000005.1"/>
</dbReference>
<keyword evidence="10" id="KW-1185">Reference proteome</keyword>
<evidence type="ECO:0000256" key="7">
    <source>
        <dbReference type="SAM" id="Phobius"/>
    </source>
</evidence>
<evidence type="ECO:0000256" key="4">
    <source>
        <dbReference type="ARBA" id="ARBA00023015"/>
    </source>
</evidence>
<evidence type="ECO:0000313" key="9">
    <source>
        <dbReference type="EMBL" id="SDY35789.1"/>
    </source>
</evidence>
<dbReference type="OrthoDB" id="5185837at2"/>
<evidence type="ECO:0000256" key="6">
    <source>
        <dbReference type="ARBA" id="ARBA00023163"/>
    </source>
</evidence>
<dbReference type="Gene3D" id="1.10.10.1320">
    <property type="entry name" value="Anti-sigma factor, zinc-finger domain"/>
    <property type="match status" value="1"/>
</dbReference>
<dbReference type="PANTHER" id="PTHR37461:SF1">
    <property type="entry name" value="ANTI-SIGMA-K FACTOR RSKA"/>
    <property type="match status" value="1"/>
</dbReference>
<keyword evidence="6" id="KW-0804">Transcription</keyword>
<evidence type="ECO:0000256" key="3">
    <source>
        <dbReference type="ARBA" id="ARBA00022989"/>
    </source>
</evidence>
<sequence length="214" mass="23043">MTAEEDPFLSFDAAYVLGALSPEDRQAFEQHLRTCDDCARSVRELAGLPGLLSQIMTPELTESEPPPPELLPSVLKKTKRSRRRRLFVTAGALVTAAAACVALVVVLTEPSEAPVPGVAMTALGAFPVQANVVVTDQAWGMELEMTCSYRGGRANGDYVLVAVQRDGKTAELATWQAVPQYTARIVLGTPLHRADVQALEIRTKSGLALLRLTT</sequence>
<evidence type="ECO:0000313" key="10">
    <source>
        <dbReference type="Proteomes" id="UP000199515"/>
    </source>
</evidence>
<proteinExistence type="predicted"/>
<dbReference type="EMBL" id="FNON01000005">
    <property type="protein sequence ID" value="SDY35789.1"/>
    <property type="molecule type" value="Genomic_DNA"/>
</dbReference>
<name>A0A1H3J891_9PSEU</name>
<dbReference type="AlphaFoldDB" id="A0A1H3J891"/>
<dbReference type="PANTHER" id="PTHR37461">
    <property type="entry name" value="ANTI-SIGMA-K FACTOR RSKA"/>
    <property type="match status" value="1"/>
</dbReference>
<dbReference type="GO" id="GO:0016020">
    <property type="term" value="C:membrane"/>
    <property type="evidence" value="ECO:0007669"/>
    <property type="project" value="UniProtKB-SubCell"/>
</dbReference>
<dbReference type="Pfam" id="PF13490">
    <property type="entry name" value="zf-HC2"/>
    <property type="match status" value="1"/>
</dbReference>
<reference evidence="9 10" key="1">
    <citation type="submission" date="2016-10" db="EMBL/GenBank/DDBJ databases">
        <authorList>
            <person name="de Groot N.N."/>
        </authorList>
    </citation>
    <scope>NUCLEOTIDE SEQUENCE [LARGE SCALE GENOMIC DNA]</scope>
    <source>
        <strain evidence="9 10">CPCC 202699</strain>
    </source>
</reference>
<evidence type="ECO:0000259" key="8">
    <source>
        <dbReference type="Pfam" id="PF13490"/>
    </source>
</evidence>
<dbReference type="GO" id="GO:0006417">
    <property type="term" value="P:regulation of translation"/>
    <property type="evidence" value="ECO:0007669"/>
    <property type="project" value="TreeGrafter"/>
</dbReference>
<keyword evidence="5 7" id="KW-0472">Membrane</keyword>
<evidence type="ECO:0000256" key="2">
    <source>
        <dbReference type="ARBA" id="ARBA00022692"/>
    </source>
</evidence>
<feature type="domain" description="Putative zinc-finger" evidence="8">
    <location>
        <begin position="14"/>
        <end position="39"/>
    </location>
</feature>
<dbReference type="InterPro" id="IPR041916">
    <property type="entry name" value="Anti_sigma_zinc_sf"/>
</dbReference>
<dbReference type="GO" id="GO:0016989">
    <property type="term" value="F:sigma factor antagonist activity"/>
    <property type="evidence" value="ECO:0007669"/>
    <property type="project" value="TreeGrafter"/>
</dbReference>